<organism evidence="3 4">
    <name type="scientific">Pyronema omphalodes (strain CBS 100304)</name>
    <name type="common">Pyronema confluens</name>
    <dbReference type="NCBI Taxonomy" id="1076935"/>
    <lineage>
        <taxon>Eukaryota</taxon>
        <taxon>Fungi</taxon>
        <taxon>Dikarya</taxon>
        <taxon>Ascomycota</taxon>
        <taxon>Pezizomycotina</taxon>
        <taxon>Pezizomycetes</taxon>
        <taxon>Pezizales</taxon>
        <taxon>Pyronemataceae</taxon>
        <taxon>Pyronema</taxon>
    </lineage>
</organism>
<dbReference type="Pfam" id="PF09994">
    <property type="entry name" value="T6SS_Tle1-like_cat"/>
    <property type="match status" value="1"/>
</dbReference>
<dbReference type="InterPro" id="IPR018712">
    <property type="entry name" value="Tle1-like_cat"/>
</dbReference>
<dbReference type="AlphaFoldDB" id="U4LJ52"/>
<evidence type="ECO:0000313" key="3">
    <source>
        <dbReference type="EMBL" id="CCX12339.1"/>
    </source>
</evidence>
<evidence type="ECO:0000256" key="1">
    <source>
        <dbReference type="SAM" id="MobiDB-lite"/>
    </source>
</evidence>
<accession>U4LJ52</accession>
<feature type="region of interest" description="Disordered" evidence="1">
    <location>
        <begin position="1"/>
        <end position="20"/>
    </location>
</feature>
<evidence type="ECO:0000259" key="2">
    <source>
        <dbReference type="Pfam" id="PF09994"/>
    </source>
</evidence>
<dbReference type="InterPro" id="IPR027417">
    <property type="entry name" value="P-loop_NTPase"/>
</dbReference>
<dbReference type="PANTHER" id="PTHR33840">
    <property type="match status" value="1"/>
</dbReference>
<keyword evidence="4" id="KW-1185">Reference proteome</keyword>
<dbReference type="eggNOG" id="ENOG502S8AV">
    <property type="taxonomic scope" value="Eukaryota"/>
</dbReference>
<sequence length="906" mass="101348">MQRLSSFTSSLPKAPTIPTIPNPLAKAPVVPQRKFIKEAPPNTENLPVRLVLCFDGTGDTAEGSFSAAQGSKSGTKDSIRTIFDLSKAGPVKDDEGKSMYQYVQYFEGVATINVDQKGWGIQAQALFDGATGNGYLDILRNGYKVCCQQLQHAGPGNGPNEIFIYGFSRGAFISRALTSFLQHVGIIKAEFLDKNEDEDTLFQEKFRQLLERYMKLTSKGMFTKATPTDSASELLPFCIPSPRVRVLGAFDTVKTVIPLPFHNYFKERIANIDFQMDAPGIVDHFRHALALNEARPLFNPDLWKSESELSNSSYLEAWFFGYHHDIGGGDAVQGLALWPLQWILHASIEHGLILDPTVEPYDILFTGADNVVETPHEIALKMFDMIRHHTEATKVWGLKLNEPFSLMSPRPREFFQFLTKPPYVKFVKPKVFIHPSAYLVFDVSSSFRIQVYQWKHFRKFLEDRFQALPQTTAPWWEHQTVDSILHMAESVECLNLLVIGRPKTGKETMITKIFGKPLGATDKGINTPVSIEGNNQVRVHYSTGFGKGGSDGREEVAKFLEDNRNNENLDEKIHAVWYFNDCSETKVEESEQELFNMEFGELPVLVVMQNEEKLRDSFREVFVDDEYNAEAKTLAEFGKAMDVIKSQIKLPKVGKYVQARNTQETPKNLLTETAVCFDHDAVNIAQIKAQRIEVKPKIALAAEESVRAYTIWYYFQTTGKTHSFGRNKDPAGMPLSLLLLEPVMTTFSMGFSGDAELIKSRVGAPWAALDKHTAGLCDKSLPGDLILISMLDTIMVMTYAISHRENPKNWKGEALPLTAADVEKACTWYTTPAKAGQETGQAALHRLVKELLAADGSPKDKSIANLQMKIIEVVELQAHNAENASSTIFGAMKDAISGWGGKFLGR</sequence>
<dbReference type="STRING" id="1076935.U4LJ52"/>
<dbReference type="Proteomes" id="UP000018144">
    <property type="component" value="Unassembled WGS sequence"/>
</dbReference>
<reference evidence="3 4" key="1">
    <citation type="journal article" date="2013" name="PLoS Genet.">
        <title>The genome and development-dependent transcriptomes of Pyronema confluens: a window into fungal evolution.</title>
        <authorList>
            <person name="Traeger S."/>
            <person name="Altegoer F."/>
            <person name="Freitag M."/>
            <person name="Gabaldon T."/>
            <person name="Kempken F."/>
            <person name="Kumar A."/>
            <person name="Marcet-Houben M."/>
            <person name="Poggeler S."/>
            <person name="Stajich J.E."/>
            <person name="Nowrousian M."/>
        </authorList>
    </citation>
    <scope>NUCLEOTIDE SEQUENCE [LARGE SCALE GENOMIC DNA]</scope>
    <source>
        <strain evidence="4">CBS 100304</strain>
        <tissue evidence="3">Vegetative mycelium</tissue>
    </source>
</reference>
<evidence type="ECO:0000313" key="4">
    <source>
        <dbReference type="Proteomes" id="UP000018144"/>
    </source>
</evidence>
<name>U4LJ52_PYROM</name>
<dbReference type="EMBL" id="HF935699">
    <property type="protein sequence ID" value="CCX12339.1"/>
    <property type="molecule type" value="Genomic_DNA"/>
</dbReference>
<gene>
    <name evidence="3" type="ORF">PCON_11933</name>
</gene>
<dbReference type="PANTHER" id="PTHR33840:SF1">
    <property type="entry name" value="TLE1 PHOSPHOLIPASE DOMAIN-CONTAINING PROTEIN"/>
    <property type="match status" value="1"/>
</dbReference>
<feature type="compositionally biased region" description="Polar residues" evidence="1">
    <location>
        <begin position="1"/>
        <end position="11"/>
    </location>
</feature>
<proteinExistence type="predicted"/>
<protein>
    <recommendedName>
        <fullName evidence="2">T6SS Phospholipase effector Tle1-like catalytic domain-containing protein</fullName>
    </recommendedName>
</protein>
<dbReference type="OrthoDB" id="59699at2759"/>
<feature type="domain" description="T6SS Phospholipase effector Tle1-like catalytic" evidence="2">
    <location>
        <begin position="49"/>
        <end position="345"/>
    </location>
</feature>
<dbReference type="OMA" id="WPLQWIL"/>
<dbReference type="Gene3D" id="3.40.50.300">
    <property type="entry name" value="P-loop containing nucleotide triphosphate hydrolases"/>
    <property type="match status" value="1"/>
</dbReference>